<sequence length="48" mass="5098">MAAPVGVLTGMVGTHVARRVHGAMLIREFAWFLVLVASYILLTSALGT</sequence>
<evidence type="ECO:0000313" key="2">
    <source>
        <dbReference type="EMBL" id="RLJ65043.1"/>
    </source>
</evidence>
<keyword evidence="1" id="KW-0812">Transmembrane</keyword>
<dbReference type="Proteomes" id="UP000268908">
    <property type="component" value="Unassembled WGS sequence"/>
</dbReference>
<dbReference type="EMBL" id="RCCI01000005">
    <property type="protein sequence ID" value="RLJ65043.1"/>
    <property type="molecule type" value="Genomic_DNA"/>
</dbReference>
<evidence type="ECO:0008006" key="4">
    <source>
        <dbReference type="Google" id="ProtNLM"/>
    </source>
</evidence>
<keyword evidence="3" id="KW-1185">Reference proteome</keyword>
<evidence type="ECO:0000256" key="1">
    <source>
        <dbReference type="SAM" id="Phobius"/>
    </source>
</evidence>
<accession>A0A497XDK1</accession>
<gene>
    <name evidence="2" type="ORF">DFR35_1699</name>
</gene>
<evidence type="ECO:0000313" key="3">
    <source>
        <dbReference type="Proteomes" id="UP000268908"/>
    </source>
</evidence>
<protein>
    <recommendedName>
        <fullName evidence="4">Sulfite exporter TauE/SafE</fullName>
    </recommendedName>
</protein>
<proteinExistence type="predicted"/>
<name>A0A497XDK1_9PROT</name>
<dbReference type="RefSeq" id="WP_165904817.1">
    <property type="nucleotide sequence ID" value="NZ_BHVV01000006.1"/>
</dbReference>
<feature type="transmembrane region" description="Helical" evidence="1">
    <location>
        <begin position="29"/>
        <end position="47"/>
    </location>
</feature>
<reference evidence="2 3" key="1">
    <citation type="submission" date="2018-10" db="EMBL/GenBank/DDBJ databases">
        <title>Genomic Encyclopedia of Type Strains, Phase IV (KMG-IV): sequencing the most valuable type-strain genomes for metagenomic binning, comparative biology and taxonomic classification.</title>
        <authorList>
            <person name="Goeker M."/>
        </authorList>
    </citation>
    <scope>NUCLEOTIDE SEQUENCE [LARGE SCALE GENOMIC DNA]</scope>
    <source>
        <strain evidence="2 3">DSM 26916</strain>
    </source>
</reference>
<organism evidence="2 3">
    <name type="scientific">Sulfurisoma sediminicola</name>
    <dbReference type="NCBI Taxonomy" id="1381557"/>
    <lineage>
        <taxon>Bacteria</taxon>
        <taxon>Pseudomonadati</taxon>
        <taxon>Pseudomonadota</taxon>
        <taxon>Betaproteobacteria</taxon>
        <taxon>Nitrosomonadales</taxon>
        <taxon>Sterolibacteriaceae</taxon>
        <taxon>Sulfurisoma</taxon>
    </lineage>
</organism>
<dbReference type="AlphaFoldDB" id="A0A497XDK1"/>
<keyword evidence="1" id="KW-1133">Transmembrane helix</keyword>
<comment type="caution">
    <text evidence="2">The sequence shown here is derived from an EMBL/GenBank/DDBJ whole genome shotgun (WGS) entry which is preliminary data.</text>
</comment>
<keyword evidence="1" id="KW-0472">Membrane</keyword>